<feature type="transmembrane region" description="Helical" evidence="1">
    <location>
        <begin position="245"/>
        <end position="265"/>
    </location>
</feature>
<dbReference type="AlphaFoldDB" id="A0A6B0YU01"/>
<feature type="transmembrane region" description="Helical" evidence="1">
    <location>
        <begin position="95"/>
        <end position="113"/>
    </location>
</feature>
<feature type="transmembrane region" description="Helical" evidence="1">
    <location>
        <begin position="297"/>
        <end position="319"/>
    </location>
</feature>
<proteinExistence type="predicted"/>
<comment type="caution">
    <text evidence="2">The sequence shown here is derived from an EMBL/GenBank/DDBJ whole genome shotgun (WGS) entry which is preliminary data.</text>
</comment>
<evidence type="ECO:0008006" key="3">
    <source>
        <dbReference type="Google" id="ProtNLM"/>
    </source>
</evidence>
<keyword evidence="1" id="KW-0472">Membrane</keyword>
<gene>
    <name evidence="2" type="ORF">F4Y42_10280</name>
</gene>
<reference evidence="2" key="1">
    <citation type="submission" date="2019-09" db="EMBL/GenBank/DDBJ databases">
        <title>Characterisation of the sponge microbiome using genome-centric metagenomics.</title>
        <authorList>
            <person name="Engelberts J.P."/>
            <person name="Robbins S.J."/>
            <person name="De Goeij J.M."/>
            <person name="Aranda M."/>
            <person name="Bell S.C."/>
            <person name="Webster N.S."/>
        </authorList>
    </citation>
    <scope>NUCLEOTIDE SEQUENCE</scope>
    <source>
        <strain evidence="2">SB0664_bin_27</strain>
    </source>
</reference>
<sequence>MSSSGPTSSFALWASVAFSALFTLLIWALNYRLAGIELLPDTGYAWYYWKLPAPTFWTRATSWGFYLAHQLAIWAILYYAQFVRKPRYTKGLHRVNVWALAANAFFIFLHLIQTHIWYDGLAQDTSVSSSQGAVIVLLVWVLLMENNRRGQFFGRPVPFSKEVVRFARTYHGYFFAWAIVYTFWFHPMVSTSGHLIGFFYMFLLLLQGSLFYTRVHTNRWWTFTLELTVLVHGTLVALMQGNGLWPMFLFGFAGILVITQMYGLGLSLPVRLLILGVYVGSALFVYGNLGWERLNEVVRIPVIEYGSMFALAGLFWLGLRIARTVKQLRHA</sequence>
<feature type="transmembrane region" description="Helical" evidence="1">
    <location>
        <begin position="125"/>
        <end position="143"/>
    </location>
</feature>
<evidence type="ECO:0000313" key="2">
    <source>
        <dbReference type="EMBL" id="MXY93821.1"/>
    </source>
</evidence>
<accession>A0A6B0YU01</accession>
<keyword evidence="1" id="KW-1133">Transmembrane helix</keyword>
<organism evidence="2">
    <name type="scientific">Caldilineaceae bacterium SB0664_bin_27</name>
    <dbReference type="NCBI Taxonomy" id="2605260"/>
    <lineage>
        <taxon>Bacteria</taxon>
        <taxon>Bacillati</taxon>
        <taxon>Chloroflexota</taxon>
        <taxon>Caldilineae</taxon>
        <taxon>Caldilineales</taxon>
        <taxon>Caldilineaceae</taxon>
    </lineage>
</organism>
<dbReference type="EMBL" id="VXRG01000087">
    <property type="protein sequence ID" value="MXY93821.1"/>
    <property type="molecule type" value="Genomic_DNA"/>
</dbReference>
<feature type="transmembrane region" description="Helical" evidence="1">
    <location>
        <begin position="220"/>
        <end position="239"/>
    </location>
</feature>
<feature type="transmembrane region" description="Helical" evidence="1">
    <location>
        <begin position="272"/>
        <end position="291"/>
    </location>
</feature>
<protein>
    <recommendedName>
        <fullName evidence="3">Serine active site containing 1-like protein</fullName>
    </recommendedName>
</protein>
<keyword evidence="1" id="KW-0812">Transmembrane</keyword>
<evidence type="ECO:0000256" key="1">
    <source>
        <dbReference type="SAM" id="Phobius"/>
    </source>
</evidence>
<feature type="transmembrane region" description="Helical" evidence="1">
    <location>
        <begin position="170"/>
        <end position="189"/>
    </location>
</feature>
<feature type="transmembrane region" description="Helical" evidence="1">
    <location>
        <begin position="63"/>
        <end position="83"/>
    </location>
</feature>
<name>A0A6B0YU01_9CHLR</name>
<feature type="transmembrane region" description="Helical" evidence="1">
    <location>
        <begin position="195"/>
        <end position="213"/>
    </location>
</feature>
<feature type="transmembrane region" description="Helical" evidence="1">
    <location>
        <begin position="12"/>
        <end position="29"/>
    </location>
</feature>